<dbReference type="Pfam" id="PF01778">
    <property type="entry name" value="Ribosomal_L28e"/>
    <property type="match status" value="1"/>
</dbReference>
<evidence type="ECO:0000256" key="4">
    <source>
        <dbReference type="ARBA" id="ARBA00035223"/>
    </source>
</evidence>
<dbReference type="InterPro" id="IPR002672">
    <property type="entry name" value="Ribosomal_eL28"/>
</dbReference>
<protein>
    <recommendedName>
        <fullName evidence="4">Large ribosomal subunit protein eL28</fullName>
    </recommendedName>
    <alternativeName>
        <fullName evidence="5">60S ribosomal protein L28</fullName>
    </alternativeName>
</protein>
<evidence type="ECO:0000313" key="8">
    <source>
        <dbReference type="EMBL" id="KAK1346905.1"/>
    </source>
</evidence>
<evidence type="ECO:0000256" key="6">
    <source>
        <dbReference type="SAM" id="MobiDB-lite"/>
    </source>
</evidence>
<feature type="compositionally biased region" description="Basic and acidic residues" evidence="6">
    <location>
        <begin position="250"/>
        <end position="261"/>
    </location>
</feature>
<gene>
    <name evidence="8" type="ORF">QTO34_000765</name>
</gene>
<evidence type="ECO:0000256" key="3">
    <source>
        <dbReference type="ARBA" id="ARBA00023274"/>
    </source>
</evidence>
<dbReference type="GO" id="GO:0006412">
    <property type="term" value="P:translation"/>
    <property type="evidence" value="ECO:0007669"/>
    <property type="project" value="InterPro"/>
</dbReference>
<feature type="domain" description="Ribosomal eL28/Mak16" evidence="7">
    <location>
        <begin position="100"/>
        <end position="161"/>
    </location>
</feature>
<dbReference type="AlphaFoldDB" id="A0AA40LUY8"/>
<keyword evidence="3" id="KW-0687">Ribonucleoprotein</keyword>
<comment type="caution">
    <text evidence="8">The sequence shown here is derived from an EMBL/GenBank/DDBJ whole genome shotgun (WGS) entry which is preliminary data.</text>
</comment>
<evidence type="ECO:0000256" key="5">
    <source>
        <dbReference type="ARBA" id="ARBA00035330"/>
    </source>
</evidence>
<evidence type="ECO:0000256" key="2">
    <source>
        <dbReference type="ARBA" id="ARBA00022980"/>
    </source>
</evidence>
<keyword evidence="9" id="KW-1185">Reference proteome</keyword>
<dbReference type="InterPro" id="IPR029004">
    <property type="entry name" value="Ribosomal_eL28/Mak16"/>
</dbReference>
<evidence type="ECO:0000256" key="1">
    <source>
        <dbReference type="ARBA" id="ARBA00007926"/>
    </source>
</evidence>
<dbReference type="PANTHER" id="PTHR10544">
    <property type="entry name" value="60S RIBOSOMAL PROTEIN L28"/>
    <property type="match status" value="1"/>
</dbReference>
<dbReference type="GO" id="GO:0005840">
    <property type="term" value="C:ribosome"/>
    <property type="evidence" value="ECO:0007669"/>
    <property type="project" value="UniProtKB-KW"/>
</dbReference>
<dbReference type="GO" id="GO:1990904">
    <property type="term" value="C:ribonucleoprotein complex"/>
    <property type="evidence" value="ECO:0007669"/>
    <property type="project" value="UniProtKB-KW"/>
</dbReference>
<dbReference type="GO" id="GO:0003735">
    <property type="term" value="F:structural constituent of ribosome"/>
    <property type="evidence" value="ECO:0007669"/>
    <property type="project" value="InterPro"/>
</dbReference>
<dbReference type="Proteomes" id="UP001177744">
    <property type="component" value="Unassembled WGS sequence"/>
</dbReference>
<dbReference type="Gene3D" id="3.30.390.110">
    <property type="match status" value="1"/>
</dbReference>
<sequence length="276" mass="28859">MAAQLHMPSSNRDPDSSAGVLKALLQSPTPILMPPSGPGGAMGLRVLWLEYPPWSILMPPTGPGGTADLHALPLGGHPRQQPHVLVAEVPAPVLTPQLLFLIKKNKHTYSTEPNHLKSSNSFCYNELIHCKKVGVEPAANSRGVVVIMKQISCQQKPATSSYDTFEDKQTEGSGLAPGGGLGLGGSQEPTPSGFLRSGAGCPWCPRPESLGPGDPREGREGPGHAPQVADRTRTPGRGGRSRTTPSQVDDQPRDPGGREGPDTPIGADRPGTPGAA</sequence>
<accession>A0AA40LUY8</accession>
<name>A0AA40LUY8_CNENI</name>
<evidence type="ECO:0000259" key="7">
    <source>
        <dbReference type="Pfam" id="PF01778"/>
    </source>
</evidence>
<keyword evidence="2" id="KW-0689">Ribosomal protein</keyword>
<organism evidence="8 9">
    <name type="scientific">Cnephaeus nilssonii</name>
    <name type="common">Northern bat</name>
    <name type="synonym">Eptesicus nilssonii</name>
    <dbReference type="NCBI Taxonomy" id="3371016"/>
    <lineage>
        <taxon>Eukaryota</taxon>
        <taxon>Metazoa</taxon>
        <taxon>Chordata</taxon>
        <taxon>Craniata</taxon>
        <taxon>Vertebrata</taxon>
        <taxon>Euteleostomi</taxon>
        <taxon>Mammalia</taxon>
        <taxon>Eutheria</taxon>
        <taxon>Laurasiatheria</taxon>
        <taxon>Chiroptera</taxon>
        <taxon>Yangochiroptera</taxon>
        <taxon>Vespertilionidae</taxon>
        <taxon>Cnephaeus</taxon>
    </lineage>
</organism>
<dbReference type="EMBL" id="JAULJE010000001">
    <property type="protein sequence ID" value="KAK1346905.1"/>
    <property type="molecule type" value="Genomic_DNA"/>
</dbReference>
<comment type="similarity">
    <text evidence="1">Belongs to the eukaryotic ribosomal protein eL28 family.</text>
</comment>
<reference evidence="8" key="1">
    <citation type="submission" date="2023-06" db="EMBL/GenBank/DDBJ databases">
        <title>Reference genome for the Northern bat (Eptesicus nilssonii), a most northern bat species.</title>
        <authorList>
            <person name="Laine V.N."/>
            <person name="Pulliainen A.T."/>
            <person name="Lilley T.M."/>
        </authorList>
    </citation>
    <scope>NUCLEOTIDE SEQUENCE</scope>
    <source>
        <strain evidence="8">BLF_Eptnil</strain>
        <tissue evidence="8">Kidney</tissue>
    </source>
</reference>
<feature type="region of interest" description="Disordered" evidence="6">
    <location>
        <begin position="157"/>
        <end position="276"/>
    </location>
</feature>
<proteinExistence type="inferred from homology"/>
<feature type="compositionally biased region" description="Gly residues" evidence="6">
    <location>
        <begin position="175"/>
        <end position="185"/>
    </location>
</feature>
<evidence type="ECO:0000313" key="9">
    <source>
        <dbReference type="Proteomes" id="UP001177744"/>
    </source>
</evidence>